<name>A0A914QAW7_9BILA</name>
<reference evidence="3" key="1">
    <citation type="submission" date="2022-11" db="UniProtKB">
        <authorList>
            <consortium name="WormBaseParasite"/>
        </authorList>
    </citation>
    <scope>IDENTIFICATION</scope>
</reference>
<accession>A0A914QAW7</accession>
<feature type="region of interest" description="Disordered" evidence="1">
    <location>
        <begin position="1"/>
        <end position="47"/>
    </location>
</feature>
<sequence length="106" mass="11144">MKVQSPTYNKVVSNGLGSNKNVKPVRRYGTSGFSEMNNGSTDFTIGRNDFHRAPGAEKELGTPSREGLGTPVRDTLNLLSAAGETALMGFATLSGILGISLTLPNS</sequence>
<evidence type="ECO:0000256" key="1">
    <source>
        <dbReference type="SAM" id="MobiDB-lite"/>
    </source>
</evidence>
<dbReference type="WBParaSite" id="PDA_v2.g28705.t1">
    <property type="protein sequence ID" value="PDA_v2.g28705.t1"/>
    <property type="gene ID" value="PDA_v2.g28705"/>
</dbReference>
<proteinExistence type="predicted"/>
<feature type="compositionally biased region" description="Polar residues" evidence="1">
    <location>
        <begin position="1"/>
        <end position="21"/>
    </location>
</feature>
<organism evidence="2 3">
    <name type="scientific">Panagrolaimus davidi</name>
    <dbReference type="NCBI Taxonomy" id="227884"/>
    <lineage>
        <taxon>Eukaryota</taxon>
        <taxon>Metazoa</taxon>
        <taxon>Ecdysozoa</taxon>
        <taxon>Nematoda</taxon>
        <taxon>Chromadorea</taxon>
        <taxon>Rhabditida</taxon>
        <taxon>Tylenchina</taxon>
        <taxon>Panagrolaimomorpha</taxon>
        <taxon>Panagrolaimoidea</taxon>
        <taxon>Panagrolaimidae</taxon>
        <taxon>Panagrolaimus</taxon>
    </lineage>
</organism>
<dbReference type="Proteomes" id="UP000887578">
    <property type="component" value="Unplaced"/>
</dbReference>
<evidence type="ECO:0000313" key="2">
    <source>
        <dbReference type="Proteomes" id="UP000887578"/>
    </source>
</evidence>
<keyword evidence="2" id="KW-1185">Reference proteome</keyword>
<protein>
    <submittedName>
        <fullName evidence="3">Uncharacterized protein</fullName>
    </submittedName>
</protein>
<evidence type="ECO:0000313" key="3">
    <source>
        <dbReference type="WBParaSite" id="PDA_v2.g28705.t1"/>
    </source>
</evidence>
<dbReference type="AlphaFoldDB" id="A0A914QAW7"/>
<feature type="compositionally biased region" description="Polar residues" evidence="1">
    <location>
        <begin position="31"/>
        <end position="43"/>
    </location>
</feature>